<reference evidence="3" key="1">
    <citation type="submission" date="2016-12" db="EMBL/GenBank/DDBJ databases">
        <title>Comparative genomics of four Isosphaeraceae planctomycetes: a common pool of plasmids and glycoside hydrolase genes.</title>
        <authorList>
            <person name="Ivanova A."/>
        </authorList>
    </citation>
    <scope>NUCLEOTIDE SEQUENCE [LARGE SCALE GENOMIC DNA]</scope>
    <source>
        <strain evidence="3">PX4</strain>
    </source>
</reference>
<evidence type="ECO:0000313" key="2">
    <source>
        <dbReference type="EMBL" id="APW63197.1"/>
    </source>
</evidence>
<dbReference type="SUPFAM" id="SSF53098">
    <property type="entry name" value="Ribonuclease H-like"/>
    <property type="match status" value="1"/>
</dbReference>
<organism evidence="2 3">
    <name type="scientific">Paludisphaera borealis</name>
    <dbReference type="NCBI Taxonomy" id="1387353"/>
    <lineage>
        <taxon>Bacteria</taxon>
        <taxon>Pseudomonadati</taxon>
        <taxon>Planctomycetota</taxon>
        <taxon>Planctomycetia</taxon>
        <taxon>Isosphaerales</taxon>
        <taxon>Isosphaeraceae</taxon>
        <taxon>Paludisphaera</taxon>
    </lineage>
</organism>
<protein>
    <submittedName>
        <fullName evidence="2">Uncharacterized protein</fullName>
    </submittedName>
</protein>
<feature type="region of interest" description="Disordered" evidence="1">
    <location>
        <begin position="1"/>
        <end position="38"/>
    </location>
</feature>
<sequence length="228" mass="25013">MGCIVRSPRNDSSPSHLGRGGPRNVGGDRRPIGPSVRLGADSASRGCVAWSLRRRGRWRLIKKPAPFGRGRRLMGVDWILLELPDSLACERPVCLTALDSMRRRGVPANPAPGALRAGYARRMRAGGQAVSSRRDFGGRHVAGPVRTGDLLIRDRGLFGDALIAEVLRRGAHFLARAKCNSVQKPIRSLTEGAFLSKDPSESGRPVARLQRVVAPWHRVQLRRPTQLF</sequence>
<proteinExistence type="predicted"/>
<dbReference type="InterPro" id="IPR012337">
    <property type="entry name" value="RNaseH-like_sf"/>
</dbReference>
<dbReference type="KEGG" id="pbor:BSF38_04761"/>
<gene>
    <name evidence="2" type="ORF">BSF38_04761</name>
</gene>
<name>A0A1U7CW73_9BACT</name>
<keyword evidence="3" id="KW-1185">Reference proteome</keyword>
<dbReference type="Proteomes" id="UP000186309">
    <property type="component" value="Chromosome"/>
</dbReference>
<dbReference type="EMBL" id="CP019082">
    <property type="protein sequence ID" value="APW63197.1"/>
    <property type="molecule type" value="Genomic_DNA"/>
</dbReference>
<evidence type="ECO:0000313" key="3">
    <source>
        <dbReference type="Proteomes" id="UP000186309"/>
    </source>
</evidence>
<evidence type="ECO:0000256" key="1">
    <source>
        <dbReference type="SAM" id="MobiDB-lite"/>
    </source>
</evidence>
<accession>A0A1U7CW73</accession>
<dbReference type="AlphaFoldDB" id="A0A1U7CW73"/>